<dbReference type="SUPFAM" id="SSF52540">
    <property type="entry name" value="P-loop containing nucleoside triphosphate hydrolases"/>
    <property type="match status" value="1"/>
</dbReference>
<dbReference type="AlphaFoldDB" id="A0A0X8NVX0"/>
<protein>
    <recommendedName>
        <fullName evidence="13">ABC transporter ATP-binding protein</fullName>
    </recommendedName>
</protein>
<feature type="transmembrane region" description="Helical" evidence="8">
    <location>
        <begin position="67"/>
        <end position="91"/>
    </location>
</feature>
<dbReference type="PROSITE" id="PS00211">
    <property type="entry name" value="ABC_TRANSPORTER_1"/>
    <property type="match status" value="1"/>
</dbReference>
<dbReference type="GO" id="GO:0015421">
    <property type="term" value="F:ABC-type oligopeptide transporter activity"/>
    <property type="evidence" value="ECO:0007669"/>
    <property type="project" value="TreeGrafter"/>
</dbReference>
<evidence type="ECO:0000256" key="3">
    <source>
        <dbReference type="ARBA" id="ARBA00022692"/>
    </source>
</evidence>
<dbReference type="GO" id="GO:0016887">
    <property type="term" value="F:ATP hydrolysis activity"/>
    <property type="evidence" value="ECO:0007669"/>
    <property type="project" value="InterPro"/>
</dbReference>
<dbReference type="PANTHER" id="PTHR43394:SF1">
    <property type="entry name" value="ATP-BINDING CASSETTE SUB-FAMILY B MEMBER 10, MITOCHONDRIAL"/>
    <property type="match status" value="1"/>
</dbReference>
<feature type="domain" description="ABC transmembrane type-1" evidence="10">
    <location>
        <begin position="40"/>
        <end position="323"/>
    </location>
</feature>
<feature type="transmembrane region" description="Helical" evidence="8">
    <location>
        <begin position="38"/>
        <end position="60"/>
    </location>
</feature>
<dbReference type="InterPro" id="IPR003593">
    <property type="entry name" value="AAA+_ATPase"/>
</dbReference>
<keyword evidence="7 8" id="KW-0472">Membrane</keyword>
<evidence type="ECO:0000313" key="12">
    <source>
        <dbReference type="Proteomes" id="UP000060602"/>
    </source>
</evidence>
<comment type="subcellular location">
    <subcellularLocation>
        <location evidence="1">Cell membrane</location>
        <topology evidence="1">Multi-pass membrane protein</topology>
    </subcellularLocation>
</comment>
<dbReference type="Proteomes" id="UP000060602">
    <property type="component" value="Chromosome"/>
</dbReference>
<evidence type="ECO:0000259" key="9">
    <source>
        <dbReference type="PROSITE" id="PS50893"/>
    </source>
</evidence>
<feature type="transmembrane region" description="Helical" evidence="8">
    <location>
        <begin position="300"/>
        <end position="321"/>
    </location>
</feature>
<evidence type="ECO:0000256" key="2">
    <source>
        <dbReference type="ARBA" id="ARBA00022475"/>
    </source>
</evidence>
<dbReference type="InterPro" id="IPR003439">
    <property type="entry name" value="ABC_transporter-like_ATP-bd"/>
</dbReference>
<dbReference type="SUPFAM" id="SSF90123">
    <property type="entry name" value="ABC transporter transmembrane region"/>
    <property type="match status" value="1"/>
</dbReference>
<proteinExistence type="predicted"/>
<keyword evidence="4" id="KW-0547">Nucleotide-binding</keyword>
<evidence type="ECO:0000256" key="8">
    <source>
        <dbReference type="SAM" id="Phobius"/>
    </source>
</evidence>
<dbReference type="PROSITE" id="PS50893">
    <property type="entry name" value="ABC_TRANSPORTER_2"/>
    <property type="match status" value="1"/>
</dbReference>
<dbReference type="InterPro" id="IPR039421">
    <property type="entry name" value="Type_1_exporter"/>
</dbReference>
<keyword evidence="5" id="KW-0067">ATP-binding</keyword>
<dbReference type="InterPro" id="IPR027417">
    <property type="entry name" value="P-loop_NTPase"/>
</dbReference>
<keyword evidence="2" id="KW-1003">Cell membrane</keyword>
<name>A0A0X8NVX0_ALCXX</name>
<dbReference type="Pfam" id="PF00664">
    <property type="entry name" value="ABC_membrane"/>
    <property type="match status" value="1"/>
</dbReference>
<dbReference type="Gene3D" id="1.20.1560.10">
    <property type="entry name" value="ABC transporter type 1, transmembrane domain"/>
    <property type="match status" value="1"/>
</dbReference>
<feature type="transmembrane region" description="Helical" evidence="8">
    <location>
        <begin position="265"/>
        <end position="288"/>
    </location>
</feature>
<sequence>MPSPPCWRGGSRGPPPRRPAMRADLCLLSGLLRRDAPLLALATLLAVIASLLELLPYWLIYRMALALAAPAGAAATTLAVLAGAILLAAVARLVVFGAANVASHAAAFRIQRRLRAGLLRQIGRQPLAASQGRAGELKKTLVDDVNGLEGLVGHTLPDAVAGLAAPLLASVWLFSLDWRMALASLALLPLACWAYRRSFHGLEQILTQWHGADTAANDALLAHITGIATLKAHDRTASSMATLSQAIHALAALAQSVTRRTAMPYALFFVALSTNLVVVLPVGILLTAGGQLDPADLLPFVTLGAGLTAPLLRVLGAFGVLRKQMLGARRIAALLDAPAPRRPATPARPSRFDIRWQAASGGPPGGPQTLHDLTLHLPGAGYTLIAGPSGAGKSSLLGLLYGACELRAGQLEIGGLAWSDVPAATRVEWITCVFQDVLLFHGTLRDNLLIACPEASAAALARAIRTAGLDALLARLPQGLDTSVAERGASLSGGEKQRLALARAILADTPVLLLDEATSAADPATDRDIQQALRRLAAERNVIAVSHRLAHAPLADRVIVLDQGRIQGVGTHADLLAGCPLYRRLWQAQARGNAWTLAPAAGSAS</sequence>
<keyword evidence="3 8" id="KW-0812">Transmembrane</keyword>
<dbReference type="EMBL" id="CP014060">
    <property type="protein sequence ID" value="AMG35337.2"/>
    <property type="molecule type" value="Genomic_DNA"/>
</dbReference>
<dbReference type="InterPro" id="IPR011527">
    <property type="entry name" value="ABC1_TM_dom"/>
</dbReference>
<keyword evidence="6 8" id="KW-1133">Transmembrane helix</keyword>
<dbReference type="InterPro" id="IPR036640">
    <property type="entry name" value="ABC1_TM_sf"/>
</dbReference>
<dbReference type="GO" id="GO:0005886">
    <property type="term" value="C:plasma membrane"/>
    <property type="evidence" value="ECO:0007669"/>
    <property type="project" value="UniProtKB-SubCell"/>
</dbReference>
<evidence type="ECO:0000259" key="10">
    <source>
        <dbReference type="PROSITE" id="PS50929"/>
    </source>
</evidence>
<dbReference type="SMART" id="SM00382">
    <property type="entry name" value="AAA"/>
    <property type="match status" value="1"/>
</dbReference>
<evidence type="ECO:0000256" key="7">
    <source>
        <dbReference type="ARBA" id="ARBA00023136"/>
    </source>
</evidence>
<evidence type="ECO:0000256" key="6">
    <source>
        <dbReference type="ARBA" id="ARBA00022989"/>
    </source>
</evidence>
<evidence type="ECO:0000256" key="1">
    <source>
        <dbReference type="ARBA" id="ARBA00004651"/>
    </source>
</evidence>
<dbReference type="PROSITE" id="PS50929">
    <property type="entry name" value="ABC_TM1F"/>
    <property type="match status" value="1"/>
</dbReference>
<dbReference type="Gene3D" id="3.40.50.300">
    <property type="entry name" value="P-loop containing nucleotide triphosphate hydrolases"/>
    <property type="match status" value="1"/>
</dbReference>
<dbReference type="InterPro" id="IPR017871">
    <property type="entry name" value="ABC_transporter-like_CS"/>
</dbReference>
<feature type="domain" description="ABC transporter" evidence="9">
    <location>
        <begin position="354"/>
        <end position="588"/>
    </location>
</feature>
<organism evidence="11 12">
    <name type="scientific">Alcaligenes xylosoxydans xylosoxydans</name>
    <name type="common">Achromobacter xylosoxidans</name>
    <dbReference type="NCBI Taxonomy" id="85698"/>
    <lineage>
        <taxon>Bacteria</taxon>
        <taxon>Pseudomonadati</taxon>
        <taxon>Pseudomonadota</taxon>
        <taxon>Betaproteobacteria</taxon>
        <taxon>Burkholderiales</taxon>
        <taxon>Alcaligenaceae</taxon>
        <taxon>Achromobacter</taxon>
    </lineage>
</organism>
<evidence type="ECO:0000256" key="4">
    <source>
        <dbReference type="ARBA" id="ARBA00022741"/>
    </source>
</evidence>
<reference evidence="12" key="1">
    <citation type="submission" date="2015-12" db="EMBL/GenBank/DDBJ databases">
        <title>FDA dAtabase for Regulatory Grade micrObial Sequences (FDA-ARGOS): Supporting development and validation of Infectious Disease Dx tests.</title>
        <authorList>
            <person name="Case J."/>
            <person name="Tallon L."/>
            <person name="Sadzewicz L."/>
            <person name="Sengamalay N."/>
            <person name="Ott S."/>
            <person name="Godinez A."/>
            <person name="Nagaraj S."/>
            <person name="Nadendla S."/>
            <person name="Sichtig H."/>
        </authorList>
    </citation>
    <scope>NUCLEOTIDE SEQUENCE [LARGE SCALE GENOMIC DNA]</scope>
    <source>
        <strain evidence="12">FDAARGOS_147</strain>
    </source>
</reference>
<dbReference type="Pfam" id="PF00005">
    <property type="entry name" value="ABC_tran"/>
    <property type="match status" value="1"/>
</dbReference>
<gene>
    <name evidence="11" type="ORF">AL504_04365</name>
</gene>
<dbReference type="GO" id="GO:0005524">
    <property type="term" value="F:ATP binding"/>
    <property type="evidence" value="ECO:0007669"/>
    <property type="project" value="UniProtKB-KW"/>
</dbReference>
<evidence type="ECO:0000313" key="11">
    <source>
        <dbReference type="EMBL" id="AMG35337.2"/>
    </source>
</evidence>
<dbReference type="PANTHER" id="PTHR43394">
    <property type="entry name" value="ATP-DEPENDENT PERMEASE MDL1, MITOCHONDRIAL"/>
    <property type="match status" value="1"/>
</dbReference>
<accession>A0A0X8NVX0</accession>
<evidence type="ECO:0008006" key="13">
    <source>
        <dbReference type="Google" id="ProtNLM"/>
    </source>
</evidence>
<evidence type="ECO:0000256" key="5">
    <source>
        <dbReference type="ARBA" id="ARBA00022840"/>
    </source>
</evidence>